<dbReference type="PROSITE" id="PS51277">
    <property type="entry name" value="BURP"/>
    <property type="match status" value="1"/>
</dbReference>
<name>A0A8B8LD23_ABRPR</name>
<protein>
    <submittedName>
        <fullName evidence="5">Uncharacterized protein LOC113863715</fullName>
    </submittedName>
</protein>
<keyword evidence="4" id="KW-1185">Reference proteome</keyword>
<dbReference type="GeneID" id="113863715"/>
<sequence length="98" mass="11074">MMSKSLLQLLNILLILSFVLSSATVQNTRRLLPNSEKFSTQTTSVELQGSTSKEFRNDEEMFDMVEGFRVEGRFFLESNDYPGTGANNRHDPKTPGRA</sequence>
<accession>A0A8B8LD23</accession>
<feature type="chain" id="PRO_5034005180" evidence="2">
    <location>
        <begin position="22"/>
        <end position="98"/>
    </location>
</feature>
<dbReference type="PANTHER" id="PTHR33474">
    <property type="entry name" value="TRANSMEMBRANE PROTEIN"/>
    <property type="match status" value="1"/>
</dbReference>
<dbReference type="PANTHER" id="PTHR33474:SF18">
    <property type="entry name" value="PROTEIN, PUTATIVE-RELATED"/>
    <property type="match status" value="1"/>
</dbReference>
<feature type="compositionally biased region" description="Basic and acidic residues" evidence="1">
    <location>
        <begin position="88"/>
        <end position="98"/>
    </location>
</feature>
<proteinExistence type="predicted"/>
<reference evidence="5" key="2">
    <citation type="submission" date="2025-08" db="UniProtKB">
        <authorList>
            <consortium name="RefSeq"/>
        </authorList>
    </citation>
    <scope>IDENTIFICATION</scope>
    <source>
        <tissue evidence="5">Young leaves</tissue>
    </source>
</reference>
<dbReference type="InterPro" id="IPR004873">
    <property type="entry name" value="BURP_dom"/>
</dbReference>
<dbReference type="AlphaFoldDB" id="A0A8B8LD23"/>
<feature type="region of interest" description="Disordered" evidence="1">
    <location>
        <begin position="77"/>
        <end position="98"/>
    </location>
</feature>
<keyword evidence="2" id="KW-0732">Signal</keyword>
<dbReference type="OrthoDB" id="693939at2759"/>
<dbReference type="KEGG" id="aprc:113863715"/>
<dbReference type="RefSeq" id="XP_027353193.1">
    <property type="nucleotide sequence ID" value="XM_027497392.1"/>
</dbReference>
<reference evidence="4" key="1">
    <citation type="journal article" date="2019" name="Toxins">
        <title>Detection of Abrin-Like and Prepropulchellin-Like Toxin Genes and Transcripts Using Whole Genome Sequencing and Full-Length Transcript Sequencing of Abrus precatorius.</title>
        <authorList>
            <person name="Hovde B.T."/>
            <person name="Daligault H.E."/>
            <person name="Hanschen E.R."/>
            <person name="Kunde Y.A."/>
            <person name="Johnson M.B."/>
            <person name="Starkenburg S.R."/>
            <person name="Johnson S.L."/>
        </authorList>
    </citation>
    <scope>NUCLEOTIDE SEQUENCE [LARGE SCALE GENOMIC DNA]</scope>
</reference>
<evidence type="ECO:0000256" key="2">
    <source>
        <dbReference type="SAM" id="SignalP"/>
    </source>
</evidence>
<evidence type="ECO:0000313" key="4">
    <source>
        <dbReference type="Proteomes" id="UP000694853"/>
    </source>
</evidence>
<feature type="domain" description="BURP" evidence="3">
    <location>
        <begin position="74"/>
        <end position="98"/>
    </location>
</feature>
<evidence type="ECO:0000313" key="5">
    <source>
        <dbReference type="RefSeq" id="XP_027353193.1"/>
    </source>
</evidence>
<evidence type="ECO:0000256" key="1">
    <source>
        <dbReference type="SAM" id="MobiDB-lite"/>
    </source>
</evidence>
<gene>
    <name evidence="5" type="primary">LOC113863715</name>
</gene>
<organism evidence="4 5">
    <name type="scientific">Abrus precatorius</name>
    <name type="common">Indian licorice</name>
    <name type="synonym">Glycine abrus</name>
    <dbReference type="NCBI Taxonomy" id="3816"/>
    <lineage>
        <taxon>Eukaryota</taxon>
        <taxon>Viridiplantae</taxon>
        <taxon>Streptophyta</taxon>
        <taxon>Embryophyta</taxon>
        <taxon>Tracheophyta</taxon>
        <taxon>Spermatophyta</taxon>
        <taxon>Magnoliopsida</taxon>
        <taxon>eudicotyledons</taxon>
        <taxon>Gunneridae</taxon>
        <taxon>Pentapetalae</taxon>
        <taxon>rosids</taxon>
        <taxon>fabids</taxon>
        <taxon>Fabales</taxon>
        <taxon>Fabaceae</taxon>
        <taxon>Papilionoideae</taxon>
        <taxon>50 kb inversion clade</taxon>
        <taxon>NPAAA clade</taxon>
        <taxon>indigoferoid/millettioid clade</taxon>
        <taxon>Abreae</taxon>
        <taxon>Abrus</taxon>
    </lineage>
</organism>
<dbReference type="Proteomes" id="UP000694853">
    <property type="component" value="Unplaced"/>
</dbReference>
<feature type="signal peptide" evidence="2">
    <location>
        <begin position="1"/>
        <end position="21"/>
    </location>
</feature>
<evidence type="ECO:0000259" key="3">
    <source>
        <dbReference type="PROSITE" id="PS51277"/>
    </source>
</evidence>